<dbReference type="PANTHER" id="PTHR43433">
    <property type="entry name" value="HYDROLASE, ALPHA/BETA FOLD FAMILY PROTEIN"/>
    <property type="match status" value="1"/>
</dbReference>
<organism evidence="2 3">
    <name type="scientific">Mycena albidolilacea</name>
    <dbReference type="NCBI Taxonomy" id="1033008"/>
    <lineage>
        <taxon>Eukaryota</taxon>
        <taxon>Fungi</taxon>
        <taxon>Dikarya</taxon>
        <taxon>Basidiomycota</taxon>
        <taxon>Agaricomycotina</taxon>
        <taxon>Agaricomycetes</taxon>
        <taxon>Agaricomycetidae</taxon>
        <taxon>Agaricales</taxon>
        <taxon>Marasmiineae</taxon>
        <taxon>Mycenaceae</taxon>
        <taxon>Mycena</taxon>
    </lineage>
</organism>
<dbReference type="PANTHER" id="PTHR43433:SF5">
    <property type="entry name" value="AB HYDROLASE-1 DOMAIN-CONTAINING PROTEIN"/>
    <property type="match status" value="1"/>
</dbReference>
<dbReference type="EMBL" id="JARIHO010000033">
    <property type="protein sequence ID" value="KAJ7334296.1"/>
    <property type="molecule type" value="Genomic_DNA"/>
</dbReference>
<accession>A0AAD6ZQL3</accession>
<dbReference type="Proteomes" id="UP001218218">
    <property type="component" value="Unassembled WGS sequence"/>
</dbReference>
<dbReference type="Pfam" id="PF00561">
    <property type="entry name" value="Abhydrolase_1"/>
    <property type="match status" value="1"/>
</dbReference>
<keyword evidence="3" id="KW-1185">Reference proteome</keyword>
<evidence type="ECO:0000313" key="3">
    <source>
        <dbReference type="Proteomes" id="UP001218218"/>
    </source>
</evidence>
<proteinExistence type="predicted"/>
<dbReference type="InterPro" id="IPR029058">
    <property type="entry name" value="AB_hydrolase_fold"/>
</dbReference>
<evidence type="ECO:0000313" key="2">
    <source>
        <dbReference type="EMBL" id="KAJ7334296.1"/>
    </source>
</evidence>
<dbReference type="Gene3D" id="3.40.50.1820">
    <property type="entry name" value="alpha/beta hydrolase"/>
    <property type="match status" value="1"/>
</dbReference>
<sequence>MPSIMLPDHATIAYEVLGAHLIGQALPLVLVSGMSATKGDWRALAPCLAQARPVLVYDHRGIGDSTYSSPHGTDEITIESLARDLVCLIAHLRWPEVAICGFSMGGVVAQNLLILPFTQLQPTPLPFRVTHVVLAGTRSVVLRDPQHGLQIRSTNVPRTPAERKEIIRRTLQSTFDPSWLHANAARFEYIMHSTIHGRPRPPATIEKQRKALQRFNFEDLLPNISRNVRVLVIHGQQDQVIPFRCVEDILQRIPGARLVDLGNKPGQVPSLAFGHQWFEYFDLKVWYNVIDMHLRR</sequence>
<dbReference type="AlphaFoldDB" id="A0AAD6ZQL3"/>
<keyword evidence="2" id="KW-0378">Hydrolase</keyword>
<dbReference type="InterPro" id="IPR000073">
    <property type="entry name" value="AB_hydrolase_1"/>
</dbReference>
<protein>
    <submittedName>
        <fullName evidence="2">Alpha/Beta hydrolase protein</fullName>
    </submittedName>
</protein>
<dbReference type="GO" id="GO:0016787">
    <property type="term" value="F:hydrolase activity"/>
    <property type="evidence" value="ECO:0007669"/>
    <property type="project" value="UniProtKB-KW"/>
</dbReference>
<gene>
    <name evidence="2" type="ORF">DFH08DRAFT_303788</name>
</gene>
<dbReference type="InterPro" id="IPR050471">
    <property type="entry name" value="AB_hydrolase"/>
</dbReference>
<evidence type="ECO:0000259" key="1">
    <source>
        <dbReference type="Pfam" id="PF00561"/>
    </source>
</evidence>
<name>A0AAD6ZQL3_9AGAR</name>
<comment type="caution">
    <text evidence="2">The sequence shown here is derived from an EMBL/GenBank/DDBJ whole genome shotgun (WGS) entry which is preliminary data.</text>
</comment>
<feature type="domain" description="AB hydrolase-1" evidence="1">
    <location>
        <begin position="27"/>
        <end position="259"/>
    </location>
</feature>
<dbReference type="SUPFAM" id="SSF53474">
    <property type="entry name" value="alpha/beta-Hydrolases"/>
    <property type="match status" value="1"/>
</dbReference>
<reference evidence="2" key="1">
    <citation type="submission" date="2023-03" db="EMBL/GenBank/DDBJ databases">
        <title>Massive genome expansion in bonnet fungi (Mycena s.s.) driven by repeated elements and novel gene families across ecological guilds.</title>
        <authorList>
            <consortium name="Lawrence Berkeley National Laboratory"/>
            <person name="Harder C.B."/>
            <person name="Miyauchi S."/>
            <person name="Viragh M."/>
            <person name="Kuo A."/>
            <person name="Thoen E."/>
            <person name="Andreopoulos B."/>
            <person name="Lu D."/>
            <person name="Skrede I."/>
            <person name="Drula E."/>
            <person name="Henrissat B."/>
            <person name="Morin E."/>
            <person name="Kohler A."/>
            <person name="Barry K."/>
            <person name="LaButti K."/>
            <person name="Morin E."/>
            <person name="Salamov A."/>
            <person name="Lipzen A."/>
            <person name="Mereny Z."/>
            <person name="Hegedus B."/>
            <person name="Baldrian P."/>
            <person name="Stursova M."/>
            <person name="Weitz H."/>
            <person name="Taylor A."/>
            <person name="Grigoriev I.V."/>
            <person name="Nagy L.G."/>
            <person name="Martin F."/>
            <person name="Kauserud H."/>
        </authorList>
    </citation>
    <scope>NUCLEOTIDE SEQUENCE</scope>
    <source>
        <strain evidence="2">CBHHK002</strain>
    </source>
</reference>
<dbReference type="PRINTS" id="PR00111">
    <property type="entry name" value="ABHYDROLASE"/>
</dbReference>